<evidence type="ECO:0000313" key="2">
    <source>
        <dbReference type="EMBL" id="EAY25422.1"/>
    </source>
</evidence>
<name>A1ZW59_MICM2</name>
<accession>A1ZW59</accession>
<evidence type="ECO:0000259" key="1">
    <source>
        <dbReference type="Pfam" id="PF03358"/>
    </source>
</evidence>
<keyword evidence="3" id="KW-1185">Reference proteome</keyword>
<dbReference type="Proteomes" id="UP000004095">
    <property type="component" value="Unassembled WGS sequence"/>
</dbReference>
<dbReference type="InterPro" id="IPR005025">
    <property type="entry name" value="FMN_Rdtase-like_dom"/>
</dbReference>
<dbReference type="GO" id="GO:0005829">
    <property type="term" value="C:cytosol"/>
    <property type="evidence" value="ECO:0007669"/>
    <property type="project" value="TreeGrafter"/>
</dbReference>
<dbReference type="PANTHER" id="PTHR30543">
    <property type="entry name" value="CHROMATE REDUCTASE"/>
    <property type="match status" value="1"/>
</dbReference>
<protein>
    <submittedName>
        <fullName evidence="2">NADPH-dependent fmn reductase, putative</fullName>
    </submittedName>
</protein>
<dbReference type="OrthoDB" id="9812295at2"/>
<dbReference type="Gene3D" id="3.40.50.360">
    <property type="match status" value="1"/>
</dbReference>
<feature type="domain" description="NADPH-dependent FMN reductase-like" evidence="1">
    <location>
        <begin position="4"/>
        <end position="147"/>
    </location>
</feature>
<dbReference type="EMBL" id="AAWS01000049">
    <property type="protein sequence ID" value="EAY25422.1"/>
    <property type="molecule type" value="Genomic_DNA"/>
</dbReference>
<dbReference type="RefSeq" id="WP_002702927.1">
    <property type="nucleotide sequence ID" value="NZ_AAWS01000049.1"/>
</dbReference>
<dbReference type="SUPFAM" id="SSF52218">
    <property type="entry name" value="Flavoproteins"/>
    <property type="match status" value="1"/>
</dbReference>
<dbReference type="GO" id="GO:0016491">
    <property type="term" value="F:oxidoreductase activity"/>
    <property type="evidence" value="ECO:0007669"/>
    <property type="project" value="InterPro"/>
</dbReference>
<reference evidence="2 3" key="1">
    <citation type="submission" date="2007-01" db="EMBL/GenBank/DDBJ databases">
        <authorList>
            <person name="Haygood M."/>
            <person name="Podell S."/>
            <person name="Anderson C."/>
            <person name="Hopkinson B."/>
            <person name="Roe K."/>
            <person name="Barbeau K."/>
            <person name="Gaasterland T."/>
            <person name="Ferriera S."/>
            <person name="Johnson J."/>
            <person name="Kravitz S."/>
            <person name="Beeson K."/>
            <person name="Sutton G."/>
            <person name="Rogers Y.-H."/>
            <person name="Friedman R."/>
            <person name="Frazier M."/>
            <person name="Venter J.C."/>
        </authorList>
    </citation>
    <scope>NUCLEOTIDE SEQUENCE [LARGE SCALE GENOMIC DNA]</scope>
    <source>
        <strain evidence="2 3">ATCC 23134</strain>
    </source>
</reference>
<dbReference type="eggNOG" id="COG0431">
    <property type="taxonomic scope" value="Bacteria"/>
</dbReference>
<proteinExistence type="predicted"/>
<dbReference type="Pfam" id="PF03358">
    <property type="entry name" value="FMN_red"/>
    <property type="match status" value="1"/>
</dbReference>
<dbReference type="PANTHER" id="PTHR30543:SF21">
    <property type="entry name" value="NAD(P)H-DEPENDENT FMN REDUCTASE LOT6"/>
    <property type="match status" value="1"/>
</dbReference>
<dbReference type="InterPro" id="IPR050712">
    <property type="entry name" value="NAD(P)H-dep_reductase"/>
</dbReference>
<sequence length="191" mass="21451">MSLNIALLYGSVRQNRKGIHVARFVAQQVEARGHTATLIDPLELPLPLLDKMYKEYPAGEAPENMEKIAQILTKADGFLVVSGEYNHSVPPALKNMLDHFQKEYFYKPSGLVTYSPGAFGGARVAMHLRNLTGELGMPSIPSIMYFSKIGQVFNSEGKLQDEAYLKRITRFLNEFDWYAEALQKQRALGTP</sequence>
<dbReference type="AlphaFoldDB" id="A1ZW59"/>
<organism evidence="2 3">
    <name type="scientific">Microscilla marina ATCC 23134</name>
    <dbReference type="NCBI Taxonomy" id="313606"/>
    <lineage>
        <taxon>Bacteria</taxon>
        <taxon>Pseudomonadati</taxon>
        <taxon>Bacteroidota</taxon>
        <taxon>Cytophagia</taxon>
        <taxon>Cytophagales</taxon>
        <taxon>Microscillaceae</taxon>
        <taxon>Microscilla</taxon>
    </lineage>
</organism>
<gene>
    <name evidence="2" type="ORF">M23134_06681</name>
</gene>
<comment type="caution">
    <text evidence="2">The sequence shown here is derived from an EMBL/GenBank/DDBJ whole genome shotgun (WGS) entry which is preliminary data.</text>
</comment>
<dbReference type="GO" id="GO:0010181">
    <property type="term" value="F:FMN binding"/>
    <property type="evidence" value="ECO:0007669"/>
    <property type="project" value="TreeGrafter"/>
</dbReference>
<dbReference type="InterPro" id="IPR029039">
    <property type="entry name" value="Flavoprotein-like_sf"/>
</dbReference>
<evidence type="ECO:0000313" key="3">
    <source>
        <dbReference type="Proteomes" id="UP000004095"/>
    </source>
</evidence>